<evidence type="ECO:0000256" key="1">
    <source>
        <dbReference type="ARBA" id="ARBA00023157"/>
    </source>
</evidence>
<dbReference type="Gene3D" id="3.10.100.10">
    <property type="entry name" value="Mannose-Binding Protein A, subunit A"/>
    <property type="match status" value="5"/>
</dbReference>
<accession>A0A498L7D0</accession>
<dbReference type="AlphaFoldDB" id="A0A498L7D0"/>
<dbReference type="STRING" id="84645.A0A498L7D0"/>
<keyword evidence="1" id="KW-1015">Disulfide bond</keyword>
<feature type="domain" description="C-type lectin" evidence="3">
    <location>
        <begin position="245"/>
        <end position="325"/>
    </location>
</feature>
<feature type="signal peptide" evidence="2">
    <location>
        <begin position="1"/>
        <end position="20"/>
    </location>
</feature>
<evidence type="ECO:0000256" key="2">
    <source>
        <dbReference type="SAM" id="SignalP"/>
    </source>
</evidence>
<keyword evidence="4" id="KW-0675">Receptor</keyword>
<dbReference type="PROSITE" id="PS50041">
    <property type="entry name" value="C_TYPE_LECTIN_2"/>
    <property type="match status" value="5"/>
</dbReference>
<dbReference type="Proteomes" id="UP000290572">
    <property type="component" value="Unassembled WGS sequence"/>
</dbReference>
<name>A0A498L7D0_LABRO</name>
<keyword evidence="2" id="KW-0732">Signal</keyword>
<dbReference type="Pfam" id="PF00059">
    <property type="entry name" value="Lectin_C"/>
    <property type="match status" value="5"/>
</dbReference>
<gene>
    <name evidence="4" type="ORF">ROHU_035213</name>
</gene>
<dbReference type="InterPro" id="IPR018378">
    <property type="entry name" value="C-type_lectin_CS"/>
</dbReference>
<dbReference type="SMART" id="SM00034">
    <property type="entry name" value="CLECT"/>
    <property type="match status" value="4"/>
</dbReference>
<feature type="domain" description="C-type lectin" evidence="3">
    <location>
        <begin position="131"/>
        <end position="250"/>
    </location>
</feature>
<dbReference type="InterPro" id="IPR016187">
    <property type="entry name" value="CTDL_fold"/>
</dbReference>
<feature type="domain" description="C-type lectin" evidence="3">
    <location>
        <begin position="22"/>
        <end position="136"/>
    </location>
</feature>
<feature type="chain" id="PRO_5019725414" evidence="2">
    <location>
        <begin position="21"/>
        <end position="547"/>
    </location>
</feature>
<dbReference type="EMBL" id="QBIY01013560">
    <property type="protein sequence ID" value="RXN02344.1"/>
    <property type="molecule type" value="Genomic_DNA"/>
</dbReference>
<dbReference type="PANTHER" id="PTHR45784:SF3">
    <property type="entry name" value="C-TYPE LECTIN DOMAIN FAMILY 4 MEMBER K-LIKE-RELATED"/>
    <property type="match status" value="1"/>
</dbReference>
<feature type="domain" description="C-type lectin" evidence="3">
    <location>
        <begin position="332"/>
        <end position="434"/>
    </location>
</feature>
<protein>
    <submittedName>
        <fullName evidence="4">Macrophage mannose receptor 1-like</fullName>
    </submittedName>
</protein>
<evidence type="ECO:0000313" key="5">
    <source>
        <dbReference type="Proteomes" id="UP000290572"/>
    </source>
</evidence>
<dbReference type="PANTHER" id="PTHR45784">
    <property type="entry name" value="C-TYPE LECTIN DOMAIN FAMILY 20 MEMBER A-RELATED"/>
    <property type="match status" value="1"/>
</dbReference>
<dbReference type="SUPFAM" id="SSF56436">
    <property type="entry name" value="C-type lectin-like"/>
    <property type="match status" value="5"/>
</dbReference>
<dbReference type="PROSITE" id="PS00615">
    <property type="entry name" value="C_TYPE_LECTIN_1"/>
    <property type="match status" value="1"/>
</dbReference>
<feature type="domain" description="C-type lectin" evidence="3">
    <location>
        <begin position="429"/>
        <end position="532"/>
    </location>
</feature>
<reference evidence="4 5" key="1">
    <citation type="submission" date="2018-03" db="EMBL/GenBank/DDBJ databases">
        <title>Draft genome sequence of Rohu Carp (Labeo rohita).</title>
        <authorList>
            <person name="Das P."/>
            <person name="Kushwaha B."/>
            <person name="Joshi C.G."/>
            <person name="Kumar D."/>
            <person name="Nagpure N.S."/>
            <person name="Sahoo L."/>
            <person name="Das S.P."/>
            <person name="Bit A."/>
            <person name="Patnaik S."/>
            <person name="Meher P.K."/>
            <person name="Jayasankar P."/>
            <person name="Koringa P.G."/>
            <person name="Patel N.V."/>
            <person name="Hinsu A.T."/>
            <person name="Kumar R."/>
            <person name="Pandey M."/>
            <person name="Agarwal S."/>
            <person name="Srivastava S."/>
            <person name="Singh M."/>
            <person name="Iquebal M.A."/>
            <person name="Jaiswal S."/>
            <person name="Angadi U.B."/>
            <person name="Kumar N."/>
            <person name="Raza M."/>
            <person name="Shah T.M."/>
            <person name="Rai A."/>
            <person name="Jena J.K."/>
        </authorList>
    </citation>
    <scope>NUCLEOTIDE SEQUENCE [LARGE SCALE GENOMIC DNA]</scope>
    <source>
        <strain evidence="4">DASCIFA01</strain>
        <tissue evidence="4">Testis</tissue>
    </source>
</reference>
<sequence>MERITFTSLLLTAVVSSSLRQYHFVDQKKTWTEAQRYCRENHTDLGTINDMQEQNDIKQLLNSNSERVWIGLRSTDTWIWSLSDPASYRANESQYRNWSDNQPQGDGDCVYIDCGNGRKGQWHDAKCTEALHFICYNDSSKEFVPGEGLKNWTDAQKYCRQYHTDLASVKNQSENDQIQNIITSTKQAWIGLHRLWVWSDNSTSTFTHWKPGEPKENRNRHNICTSIDIKHYPRQWTDEKCSEEYPFVCYDDKLVLIRENKTWTEALRHCRNNDMDLVSVDSEQMQQRVKMSITKANVSDHVWLGLGHSSVLGIWFWVNDSSKEFVPGEGLKNWTDAQKYCRQYHTDLASVRNQSENDQIQNIITSLEPKQAWIGLHRLWVWSDNSTSTFTHWKPGELNEINNRHNICTSIDIKHYQGQWVDDLCTNNYLFVCYDDKLVLIRENKTWTEALRHCRNNDMDLVSVDSEQMQQRVKMSIMKANVSDHVWLGLRHSCTVGIWFWVNGQTVCYDQWAPDYNKDLDECETTFPWLSWFLSMFSFVTTFTFVV</sequence>
<dbReference type="InterPro" id="IPR001304">
    <property type="entry name" value="C-type_lectin-like"/>
</dbReference>
<organism evidence="4 5">
    <name type="scientific">Labeo rohita</name>
    <name type="common">Indian major carp</name>
    <name type="synonym">Cyprinus rohita</name>
    <dbReference type="NCBI Taxonomy" id="84645"/>
    <lineage>
        <taxon>Eukaryota</taxon>
        <taxon>Metazoa</taxon>
        <taxon>Chordata</taxon>
        <taxon>Craniata</taxon>
        <taxon>Vertebrata</taxon>
        <taxon>Euteleostomi</taxon>
        <taxon>Actinopterygii</taxon>
        <taxon>Neopterygii</taxon>
        <taxon>Teleostei</taxon>
        <taxon>Ostariophysi</taxon>
        <taxon>Cypriniformes</taxon>
        <taxon>Cyprinidae</taxon>
        <taxon>Labeoninae</taxon>
        <taxon>Labeonini</taxon>
        <taxon>Labeo</taxon>
    </lineage>
</organism>
<dbReference type="CDD" id="cd03602">
    <property type="entry name" value="CLECT_1"/>
    <property type="match status" value="1"/>
</dbReference>
<dbReference type="InterPro" id="IPR016186">
    <property type="entry name" value="C-type_lectin-like/link_sf"/>
</dbReference>
<comment type="caution">
    <text evidence="4">The sequence shown here is derived from an EMBL/GenBank/DDBJ whole genome shotgun (WGS) entry which is preliminary data.</text>
</comment>
<evidence type="ECO:0000313" key="4">
    <source>
        <dbReference type="EMBL" id="RXN02344.1"/>
    </source>
</evidence>
<dbReference type="CDD" id="cd00037">
    <property type="entry name" value="CLECT"/>
    <property type="match status" value="1"/>
</dbReference>
<keyword evidence="5" id="KW-1185">Reference proteome</keyword>
<evidence type="ECO:0000259" key="3">
    <source>
        <dbReference type="PROSITE" id="PS50041"/>
    </source>
</evidence>
<proteinExistence type="predicted"/>